<dbReference type="AlphaFoldDB" id="A0A0G2FYR4"/>
<name>A0A0G2FYR4_9PEZI</name>
<keyword evidence="3" id="KW-1185">Reference proteome</keyword>
<evidence type="ECO:0000256" key="1">
    <source>
        <dbReference type="SAM" id="MobiDB-lite"/>
    </source>
</evidence>
<feature type="region of interest" description="Disordered" evidence="1">
    <location>
        <begin position="1"/>
        <end position="43"/>
    </location>
</feature>
<reference evidence="2 3" key="1">
    <citation type="submission" date="2015-05" db="EMBL/GenBank/DDBJ databases">
        <title>Distinctive expansion of gene families associated with plant cell wall degradation and secondary metabolism in the genomes of grapevine trunk pathogens.</title>
        <authorList>
            <person name="Lawrence D.P."/>
            <person name="Travadon R."/>
            <person name="Rolshausen P.E."/>
            <person name="Baumgartner K."/>
        </authorList>
    </citation>
    <scope>NUCLEOTIDE SEQUENCE [LARGE SCALE GENOMIC DNA]</scope>
    <source>
        <strain evidence="2">DA912</strain>
    </source>
</reference>
<feature type="compositionally biased region" description="Acidic residues" evidence="1">
    <location>
        <begin position="16"/>
        <end position="28"/>
    </location>
</feature>
<protein>
    <submittedName>
        <fullName evidence="2">Uncharacterized protein</fullName>
    </submittedName>
</protein>
<dbReference type="EMBL" id="LCUC01000040">
    <property type="protein sequence ID" value="KKY39004.1"/>
    <property type="molecule type" value="Genomic_DNA"/>
</dbReference>
<organism evidence="2 3">
    <name type="scientific">Diaporthe ampelina</name>
    <dbReference type="NCBI Taxonomy" id="1214573"/>
    <lineage>
        <taxon>Eukaryota</taxon>
        <taxon>Fungi</taxon>
        <taxon>Dikarya</taxon>
        <taxon>Ascomycota</taxon>
        <taxon>Pezizomycotina</taxon>
        <taxon>Sordariomycetes</taxon>
        <taxon>Sordariomycetidae</taxon>
        <taxon>Diaporthales</taxon>
        <taxon>Diaporthaceae</taxon>
        <taxon>Diaporthe</taxon>
    </lineage>
</organism>
<feature type="compositionally biased region" description="Polar residues" evidence="1">
    <location>
        <begin position="29"/>
        <end position="40"/>
    </location>
</feature>
<gene>
    <name evidence="2" type="ORF">UCDDA912_g00911</name>
</gene>
<evidence type="ECO:0000313" key="3">
    <source>
        <dbReference type="Proteomes" id="UP000034680"/>
    </source>
</evidence>
<dbReference type="Proteomes" id="UP000034680">
    <property type="component" value="Unassembled WGS sequence"/>
</dbReference>
<comment type="caution">
    <text evidence="2">The sequence shown here is derived from an EMBL/GenBank/DDBJ whole genome shotgun (WGS) entry which is preliminary data.</text>
</comment>
<reference evidence="2 3" key="2">
    <citation type="submission" date="2015-05" db="EMBL/GenBank/DDBJ databases">
        <authorList>
            <person name="Morales-Cruz A."/>
            <person name="Amrine K.C."/>
            <person name="Cantu D."/>
        </authorList>
    </citation>
    <scope>NUCLEOTIDE SEQUENCE [LARGE SCALE GENOMIC DNA]</scope>
    <source>
        <strain evidence="2">DA912</strain>
    </source>
</reference>
<sequence>MILSYSAPGKRNTGDDFVDGDDYEDPSEDGSQGDTSDAEYTTTTISDTTILSTAATPFPTIIVTNLVTSTVTGKKTKTFKTTETIKTTEVIEITNPVSSTTSASATSSTLTNFDFKVSFKMDPQKGGC</sequence>
<proteinExistence type="predicted"/>
<evidence type="ECO:0000313" key="2">
    <source>
        <dbReference type="EMBL" id="KKY39004.1"/>
    </source>
</evidence>
<accession>A0A0G2FYR4</accession>